<feature type="compositionally biased region" description="Basic and acidic residues" evidence="5">
    <location>
        <begin position="11"/>
        <end position="20"/>
    </location>
</feature>
<comment type="similarity">
    <text evidence="1">Belongs to the EXO84 family.</text>
</comment>
<reference evidence="8" key="1">
    <citation type="submission" date="2013-01" db="EMBL/GenBank/DDBJ databases">
        <title>Draft Genome Sequence of a Mulberry Tree, Morus notabilis C.K. Schneid.</title>
        <authorList>
            <person name="He N."/>
            <person name="Zhao S."/>
        </authorList>
    </citation>
    <scope>NUCLEOTIDE SEQUENCE</scope>
</reference>
<organism evidence="7 8">
    <name type="scientific">Morus notabilis</name>
    <dbReference type="NCBI Taxonomy" id="981085"/>
    <lineage>
        <taxon>Eukaryota</taxon>
        <taxon>Viridiplantae</taxon>
        <taxon>Streptophyta</taxon>
        <taxon>Embryophyta</taxon>
        <taxon>Tracheophyta</taxon>
        <taxon>Spermatophyta</taxon>
        <taxon>Magnoliopsida</taxon>
        <taxon>eudicotyledons</taxon>
        <taxon>Gunneridae</taxon>
        <taxon>Pentapetalae</taxon>
        <taxon>rosids</taxon>
        <taxon>fabids</taxon>
        <taxon>Rosales</taxon>
        <taxon>Moraceae</taxon>
        <taxon>Moreae</taxon>
        <taxon>Morus</taxon>
    </lineage>
</organism>
<feature type="region of interest" description="Disordered" evidence="5">
    <location>
        <begin position="1"/>
        <end position="45"/>
    </location>
</feature>
<evidence type="ECO:0000256" key="3">
    <source>
        <dbReference type="ARBA" id="ARBA00022483"/>
    </source>
</evidence>
<evidence type="ECO:0000256" key="1">
    <source>
        <dbReference type="ARBA" id="ARBA00007210"/>
    </source>
</evidence>
<accession>W9R0H5</accession>
<sequence length="926" mass="104174">MESSSTSSRFRFRDHSEVEKSAGSGTDSDYTSVSSDRDDEPDLGSMTGKGIKHFCSELLELKLASNEEFHKNIFSNYTAFIRIFEEAERLENELVQLKEHLITQKQLVKELVNITCSEVLSEEIMDPIVEELVYSEPSPSSELEDHINNVSEALDLLLSENRMDEALDVLELEHENFQKMQFEVSCSMKELSLYSSAISDRKAVLTLRLTRLAENRRIAAPELQKALYGLCRLGESHLATQLMLKYYHARIETGIHSLQCSKSFSYGVYIRELAKLVFSLISQAAKSFVMLYGETSPYTKELIQWAGEETKIYVECFNQYLESISDISGGLSTAAQDVQISLSFCSLLETQRLVLRPYLVKYIRPSMEEILSAHIQHIKKVISIFTATDDWTLSRYLVSGIISEGCSSMVVGEEPEYCLLTSSGRKFVTLMQAITEDVFPLVSLQMEGSIFFGLITLFKEYVIILENALIYGTDITEKGGSRINIAASVQQQISILANLSALEQLFLRMVRGINGGNDHINAHAISYQQHELTSFTLSMHEASSRLTVCFCQHYIRRIMSMESTCELAQIICNHAHGDPSVSHDPMPSITFQVLFLELRKLERLAEANGFEKEWLLEMLREIVETIFEHISENKEIWATTNENLTMEYFIMYKQFVLDLRFLVEITKYGGYFSNNPSLLEDLVKSAFLSSDLIPERILTYHHASDTDVHGGPLWMAHSGLSKSPLPRSLLPQRGPEEGHALIPIVITIGDVKDNERMIDSVNEVIQKLLEIEKTMVISSEESTSIQGEETREDQSEFAVDDSTQDDARSLLEIVATDEPEIATLSKMPPSLLNADSGPQEMSSGMLEMDSNSNDTDTPTNLKDSSMGFGIMRCENIVGEADDETVEIGEKDNNDIIGAEEVNNNEVRETEAASVQGFVGMQGQECE</sequence>
<dbReference type="InterPro" id="IPR033961">
    <property type="entry name" value="Exo84"/>
</dbReference>
<dbReference type="Pfam" id="PF16528">
    <property type="entry name" value="Exo84_C"/>
    <property type="match status" value="1"/>
</dbReference>
<dbReference type="GO" id="GO:0006887">
    <property type="term" value="P:exocytosis"/>
    <property type="evidence" value="ECO:0007669"/>
    <property type="project" value="UniProtKB-KW"/>
</dbReference>
<dbReference type="PANTHER" id="PTHR21426">
    <property type="entry name" value="EXOCYST COMPLEX COMPONENT 8"/>
    <property type="match status" value="1"/>
</dbReference>
<keyword evidence="2" id="KW-0813">Transport</keyword>
<evidence type="ECO:0000256" key="2">
    <source>
        <dbReference type="ARBA" id="ARBA00022448"/>
    </source>
</evidence>
<evidence type="ECO:0000313" key="7">
    <source>
        <dbReference type="EMBL" id="EXB53511.1"/>
    </source>
</evidence>
<keyword evidence="8" id="KW-1185">Reference proteome</keyword>
<keyword evidence="3" id="KW-0268">Exocytosis</keyword>
<dbReference type="Pfam" id="PF08700">
    <property type="entry name" value="VPS51_Exo84_N"/>
    <property type="match status" value="1"/>
</dbReference>
<dbReference type="AlphaFoldDB" id="W9R0H5"/>
<dbReference type="GO" id="GO:0006893">
    <property type="term" value="P:Golgi to plasma membrane transport"/>
    <property type="evidence" value="ECO:0007669"/>
    <property type="project" value="TreeGrafter"/>
</dbReference>
<dbReference type="Proteomes" id="UP000030645">
    <property type="component" value="Unassembled WGS sequence"/>
</dbReference>
<dbReference type="Gene3D" id="1.20.58.1220">
    <property type="entry name" value="Exo84p, C-terminal helical domain"/>
    <property type="match status" value="1"/>
</dbReference>
<proteinExistence type="inferred from homology"/>
<dbReference type="GO" id="GO:0000145">
    <property type="term" value="C:exocyst"/>
    <property type="evidence" value="ECO:0007669"/>
    <property type="project" value="InterPro"/>
</dbReference>
<feature type="compositionally biased region" description="Polar residues" evidence="5">
    <location>
        <begin position="778"/>
        <end position="787"/>
    </location>
</feature>
<feature type="coiled-coil region" evidence="4">
    <location>
        <begin position="80"/>
        <end position="107"/>
    </location>
</feature>
<feature type="compositionally biased region" description="Polar residues" evidence="5">
    <location>
        <begin position="23"/>
        <end position="34"/>
    </location>
</feature>
<dbReference type="SUPFAM" id="SSF74788">
    <property type="entry name" value="Cullin repeat-like"/>
    <property type="match status" value="1"/>
</dbReference>
<dbReference type="EMBL" id="KE344092">
    <property type="protein sequence ID" value="EXB53511.1"/>
    <property type="molecule type" value="Genomic_DNA"/>
</dbReference>
<dbReference type="PANTHER" id="PTHR21426:SF13">
    <property type="entry name" value="OS08G0566700 PROTEIN"/>
    <property type="match status" value="1"/>
</dbReference>
<evidence type="ECO:0000313" key="8">
    <source>
        <dbReference type="Proteomes" id="UP000030645"/>
    </source>
</evidence>
<dbReference type="InterPro" id="IPR042560">
    <property type="entry name" value="Exo84_C_2"/>
</dbReference>
<evidence type="ECO:0000256" key="4">
    <source>
        <dbReference type="SAM" id="Coils"/>
    </source>
</evidence>
<gene>
    <name evidence="7" type="ORF">L484_005941</name>
</gene>
<name>W9R0H5_9ROSA</name>
<dbReference type="GO" id="GO:0008104">
    <property type="term" value="P:intracellular protein localization"/>
    <property type="evidence" value="ECO:0007669"/>
    <property type="project" value="TreeGrafter"/>
</dbReference>
<dbReference type="eggNOG" id="KOG2215">
    <property type="taxonomic scope" value="Eukaryota"/>
</dbReference>
<dbReference type="InterPro" id="IPR016159">
    <property type="entry name" value="Cullin_repeat-like_dom_sf"/>
</dbReference>
<keyword evidence="4" id="KW-0175">Coiled coil</keyword>
<evidence type="ECO:0000256" key="5">
    <source>
        <dbReference type="SAM" id="MobiDB-lite"/>
    </source>
</evidence>
<dbReference type="STRING" id="981085.W9R0H5"/>
<protein>
    <recommendedName>
        <fullName evidence="6">Exocyst component Exo84 C-terminal domain-containing protein</fullName>
    </recommendedName>
</protein>
<dbReference type="InterPro" id="IPR032403">
    <property type="entry name" value="Exo84_C"/>
</dbReference>
<feature type="domain" description="Exocyst component Exo84 C-terminal" evidence="6">
    <location>
        <begin position="146"/>
        <end position="328"/>
    </location>
</feature>
<evidence type="ECO:0000259" key="6">
    <source>
        <dbReference type="Pfam" id="PF16528"/>
    </source>
</evidence>
<feature type="region of interest" description="Disordered" evidence="5">
    <location>
        <begin position="778"/>
        <end position="805"/>
    </location>
</feature>